<feature type="active site" evidence="2">
    <location>
        <position position="47"/>
    </location>
</feature>
<evidence type="ECO:0000313" key="3">
    <source>
        <dbReference type="EMBL" id="SFE47953.1"/>
    </source>
</evidence>
<organism evidence="3 4">
    <name type="scientific">Thermoflexibacter ruber</name>
    <dbReference type="NCBI Taxonomy" id="1003"/>
    <lineage>
        <taxon>Bacteria</taxon>
        <taxon>Pseudomonadati</taxon>
        <taxon>Bacteroidota</taxon>
        <taxon>Cytophagia</taxon>
        <taxon>Cytophagales</taxon>
        <taxon>Thermoflexibacteraceae</taxon>
        <taxon>Thermoflexibacter</taxon>
    </lineage>
</organism>
<dbReference type="PIRSF" id="PIRSF016184">
    <property type="entry name" value="PhzC_PhzF"/>
    <property type="match status" value="1"/>
</dbReference>
<dbReference type="STRING" id="1003.SAMN04488541_100225"/>
<comment type="similarity">
    <text evidence="1">Belongs to the PhzF family.</text>
</comment>
<dbReference type="EMBL" id="FONY01000002">
    <property type="protein sequence ID" value="SFE47953.1"/>
    <property type="molecule type" value="Genomic_DNA"/>
</dbReference>
<proteinExistence type="inferred from homology"/>
<dbReference type="Pfam" id="PF02567">
    <property type="entry name" value="PhzC-PhzF"/>
    <property type="match status" value="1"/>
</dbReference>
<dbReference type="NCBIfam" id="TIGR00654">
    <property type="entry name" value="PhzF_family"/>
    <property type="match status" value="1"/>
</dbReference>
<dbReference type="PANTHER" id="PTHR13774">
    <property type="entry name" value="PHENAZINE BIOSYNTHESIS PROTEIN"/>
    <property type="match status" value="1"/>
</dbReference>
<reference evidence="3 4" key="1">
    <citation type="submission" date="2016-10" db="EMBL/GenBank/DDBJ databases">
        <authorList>
            <person name="de Groot N.N."/>
        </authorList>
    </citation>
    <scope>NUCLEOTIDE SEQUENCE [LARGE SCALE GENOMIC DNA]</scope>
    <source>
        <strain>GEY</strain>
        <strain evidence="4">DSM 9560</strain>
    </source>
</reference>
<accession>A0A1I2AY94</accession>
<keyword evidence="4" id="KW-1185">Reference proteome</keyword>
<dbReference type="AlphaFoldDB" id="A0A1I2AY94"/>
<dbReference type="RefSeq" id="WP_091538645.1">
    <property type="nucleotide sequence ID" value="NZ_FONY01000002.1"/>
</dbReference>
<keyword evidence="3" id="KW-0413">Isomerase</keyword>
<protein>
    <submittedName>
        <fullName evidence="3">Trans-2,3-dihydro-3-hydroxyanthranilate isomerase</fullName>
    </submittedName>
</protein>
<dbReference type="GO" id="GO:0016853">
    <property type="term" value="F:isomerase activity"/>
    <property type="evidence" value="ECO:0007669"/>
    <property type="project" value="UniProtKB-KW"/>
</dbReference>
<gene>
    <name evidence="3" type="ORF">SAMN04488541_100225</name>
</gene>
<name>A0A1I2AY94_9BACT</name>
<dbReference type="OrthoDB" id="9788221at2"/>
<dbReference type="PANTHER" id="PTHR13774:SF32">
    <property type="entry name" value="ANTISENSE-ENHANCING SEQUENCE 1"/>
    <property type="match status" value="1"/>
</dbReference>
<dbReference type="Proteomes" id="UP000199513">
    <property type="component" value="Unassembled WGS sequence"/>
</dbReference>
<dbReference type="GO" id="GO:0005737">
    <property type="term" value="C:cytoplasm"/>
    <property type="evidence" value="ECO:0007669"/>
    <property type="project" value="TreeGrafter"/>
</dbReference>
<dbReference type="InterPro" id="IPR003719">
    <property type="entry name" value="Phenazine_PhzF-like"/>
</dbReference>
<evidence type="ECO:0000313" key="4">
    <source>
        <dbReference type="Proteomes" id="UP000199513"/>
    </source>
</evidence>
<evidence type="ECO:0000256" key="2">
    <source>
        <dbReference type="PIRSR" id="PIRSR016184-1"/>
    </source>
</evidence>
<sequence>MKKIPFYIVDVFAEKKYQGNQLAVFFNAETLSQQEMQTITKEINFQESTFVLGNTPTDKGFKVKIFTPEYEMPFAGHPTIGTATVIKEILLGGKAEKLDLDLQVGTIPVEFVPQTDQSEIAWLTAKSPAFSGNYDKEALAQLLGIAPNDIEENYPVEVVSTGIGFMIVPLKSLQAVKQVKVNLEGYENFLLKNQLHKDNSPIGVHTMLFIFSRETYFSENQINARMLLPENGMVREDAATGSANACLLAYLLKNNFLQSKDLAISVEQGYEIARPSKLYLKGKLDEQGTYLLKVGGKIQWIANGEWTV</sequence>
<dbReference type="SUPFAM" id="SSF54506">
    <property type="entry name" value="Diaminopimelate epimerase-like"/>
    <property type="match status" value="1"/>
</dbReference>
<dbReference type="Gene3D" id="3.10.310.10">
    <property type="entry name" value="Diaminopimelate Epimerase, Chain A, domain 1"/>
    <property type="match status" value="2"/>
</dbReference>
<evidence type="ECO:0000256" key="1">
    <source>
        <dbReference type="ARBA" id="ARBA00008270"/>
    </source>
</evidence>